<evidence type="ECO:0000313" key="2">
    <source>
        <dbReference type="EMBL" id="AZI38618.1"/>
    </source>
</evidence>
<dbReference type="OrthoDB" id="1273722at2"/>
<dbReference type="InterPro" id="IPR006827">
    <property type="entry name" value="Lant_deHydtase_N"/>
</dbReference>
<gene>
    <name evidence="2" type="ORF">EIB74_00950</name>
</gene>
<accession>A0A3G8Y095</accession>
<protein>
    <recommendedName>
        <fullName evidence="1">Lantibiotic dehydratase N-terminal domain-containing protein</fullName>
    </recommendedName>
</protein>
<dbReference type="AlphaFoldDB" id="A0A3G8Y095"/>
<evidence type="ECO:0000313" key="3">
    <source>
        <dbReference type="Proteomes" id="UP000281810"/>
    </source>
</evidence>
<name>A0A3G8Y095_9FLAO</name>
<dbReference type="RefSeq" id="WP_124800954.1">
    <property type="nucleotide sequence ID" value="NZ_CP034161.1"/>
</dbReference>
<dbReference type="Pfam" id="PF04738">
    <property type="entry name" value="Lant_dehydr_N"/>
    <property type="match status" value="1"/>
</dbReference>
<reference evidence="3" key="1">
    <citation type="submission" date="2018-11" db="EMBL/GenBank/DDBJ databases">
        <title>Proposal to divide the Flavobacteriaceae and reorganize its genera based on Amino Acid Identity values calculated from whole genome sequences.</title>
        <authorList>
            <person name="Nicholson A.C."/>
            <person name="Gulvik C.A."/>
            <person name="Whitney A.M."/>
            <person name="Humrighouse B.W."/>
            <person name="Bell M."/>
            <person name="Holmes B."/>
            <person name="Steigerwalt A.B."/>
            <person name="Villarma A."/>
            <person name="Sheth M."/>
            <person name="Batra D."/>
            <person name="Pryor J."/>
            <person name="Bernardet J.-F."/>
            <person name="Hugo C."/>
            <person name="Kampfer P."/>
            <person name="Newman J.D."/>
            <person name="McQuiston J.R."/>
        </authorList>
    </citation>
    <scope>NUCLEOTIDE SEQUENCE [LARGE SCALE GENOMIC DNA]</scope>
    <source>
        <strain evidence="3">F5649</strain>
    </source>
</reference>
<organism evidence="2 3">
    <name type="scientific">Epilithonimonas vandammei</name>
    <dbReference type="NCBI Taxonomy" id="2487072"/>
    <lineage>
        <taxon>Bacteria</taxon>
        <taxon>Pseudomonadati</taxon>
        <taxon>Bacteroidota</taxon>
        <taxon>Flavobacteriia</taxon>
        <taxon>Flavobacteriales</taxon>
        <taxon>Weeksellaceae</taxon>
        <taxon>Chryseobacterium group</taxon>
        <taxon>Epilithonimonas</taxon>
    </lineage>
</organism>
<sequence>MENTNDENIHKLLNDDTFREAIYLASPFLMLEIEKSFSQKDFSQIPGKLKNTILKYMSRITTRSTPFGLFASVGIVHFSSIETDNRNLQSSKTCMRDTKIDMHFLVNLAHHFSEIPEIIQHLKFFLIIVFTKLAIKYVL</sequence>
<dbReference type="Proteomes" id="UP000281810">
    <property type="component" value="Chromosome"/>
</dbReference>
<proteinExistence type="predicted"/>
<keyword evidence="3" id="KW-1185">Reference proteome</keyword>
<feature type="domain" description="Lantibiotic dehydratase N-terminal" evidence="1">
    <location>
        <begin position="15"/>
        <end position="125"/>
    </location>
</feature>
<dbReference type="EMBL" id="CP034161">
    <property type="protein sequence ID" value="AZI38618.1"/>
    <property type="molecule type" value="Genomic_DNA"/>
</dbReference>
<evidence type="ECO:0000259" key="1">
    <source>
        <dbReference type="Pfam" id="PF04738"/>
    </source>
</evidence>